<proteinExistence type="predicted"/>
<comment type="caution">
    <text evidence="2">The sequence shown here is derived from an EMBL/GenBank/DDBJ whole genome shotgun (WGS) entry which is preliminary data.</text>
</comment>
<dbReference type="EMBL" id="BGZK01000794">
    <property type="protein sequence ID" value="GBP60720.1"/>
    <property type="molecule type" value="Genomic_DNA"/>
</dbReference>
<dbReference type="AlphaFoldDB" id="A0A4C1XCA6"/>
<feature type="region of interest" description="Disordered" evidence="1">
    <location>
        <begin position="1"/>
        <end position="50"/>
    </location>
</feature>
<evidence type="ECO:0000313" key="2">
    <source>
        <dbReference type="EMBL" id="GBP60720.1"/>
    </source>
</evidence>
<keyword evidence="3" id="KW-1185">Reference proteome</keyword>
<evidence type="ECO:0000256" key="1">
    <source>
        <dbReference type="SAM" id="MobiDB-lite"/>
    </source>
</evidence>
<dbReference type="Proteomes" id="UP000299102">
    <property type="component" value="Unassembled WGS sequence"/>
</dbReference>
<organism evidence="2 3">
    <name type="scientific">Eumeta variegata</name>
    <name type="common">Bagworm moth</name>
    <name type="synonym">Eumeta japonica</name>
    <dbReference type="NCBI Taxonomy" id="151549"/>
    <lineage>
        <taxon>Eukaryota</taxon>
        <taxon>Metazoa</taxon>
        <taxon>Ecdysozoa</taxon>
        <taxon>Arthropoda</taxon>
        <taxon>Hexapoda</taxon>
        <taxon>Insecta</taxon>
        <taxon>Pterygota</taxon>
        <taxon>Neoptera</taxon>
        <taxon>Endopterygota</taxon>
        <taxon>Lepidoptera</taxon>
        <taxon>Glossata</taxon>
        <taxon>Ditrysia</taxon>
        <taxon>Tineoidea</taxon>
        <taxon>Psychidae</taxon>
        <taxon>Oiketicinae</taxon>
        <taxon>Eumeta</taxon>
    </lineage>
</organism>
<accession>A0A4C1XCA6</accession>
<reference evidence="2 3" key="1">
    <citation type="journal article" date="2019" name="Commun. Biol.">
        <title>The bagworm genome reveals a unique fibroin gene that provides high tensile strength.</title>
        <authorList>
            <person name="Kono N."/>
            <person name="Nakamura H."/>
            <person name="Ohtoshi R."/>
            <person name="Tomita M."/>
            <person name="Numata K."/>
            <person name="Arakawa K."/>
        </authorList>
    </citation>
    <scope>NUCLEOTIDE SEQUENCE [LARGE SCALE GENOMIC DNA]</scope>
</reference>
<gene>
    <name evidence="2" type="ORF">EVAR_47458_1</name>
</gene>
<name>A0A4C1XCA6_EUMVA</name>
<protein>
    <submittedName>
        <fullName evidence="2">Uncharacterized protein</fullName>
    </submittedName>
</protein>
<evidence type="ECO:0000313" key="3">
    <source>
        <dbReference type="Proteomes" id="UP000299102"/>
    </source>
</evidence>
<sequence>MPALKNEITQKRKLDRRAGAGGGGRGARGPAFRRWPTPSVKTDNDRSRRTNTQLHTAFEALHKHFHSYRKIKYTFHNEVVLQKCHIAIHFCERNTDVGYEIHEPFRARVIQYIRKSPVSPQLTGANDRPTDMVYIR</sequence>
<feature type="compositionally biased region" description="Basic and acidic residues" evidence="1">
    <location>
        <begin position="8"/>
        <end position="18"/>
    </location>
</feature>